<dbReference type="Proteomes" id="UP000054279">
    <property type="component" value="Unassembled WGS sequence"/>
</dbReference>
<sequence>MSAESWRGLALSLTCLTPASSKFWFSFLTICTLAIMMSTFGTSSSSTATTTIRPRWQQFPPSQTIASSFPGQTALGSAIGNYIWEYVDIFCEVLSRCDVGPVVAWGDLAMKYYGVPTAVQIAHVLVDDSQLDTVYNAFIDAGYVDKTANINELTNWSELGARFFEFCQYRIAFMIIPL</sequence>
<gene>
    <name evidence="1" type="ORF">M422DRAFT_57021</name>
</gene>
<dbReference type="HOGENOM" id="CLU_1511553_0_0_1"/>
<organism evidence="1 2">
    <name type="scientific">Sphaerobolus stellatus (strain SS14)</name>
    <dbReference type="NCBI Taxonomy" id="990650"/>
    <lineage>
        <taxon>Eukaryota</taxon>
        <taxon>Fungi</taxon>
        <taxon>Dikarya</taxon>
        <taxon>Basidiomycota</taxon>
        <taxon>Agaricomycotina</taxon>
        <taxon>Agaricomycetes</taxon>
        <taxon>Phallomycetidae</taxon>
        <taxon>Geastrales</taxon>
        <taxon>Sphaerobolaceae</taxon>
        <taxon>Sphaerobolus</taxon>
    </lineage>
</organism>
<evidence type="ECO:0000313" key="1">
    <source>
        <dbReference type="EMBL" id="KIJ22929.1"/>
    </source>
</evidence>
<name>A0A0C9TM85_SPHS4</name>
<dbReference type="OrthoDB" id="2776971at2759"/>
<keyword evidence="2" id="KW-1185">Reference proteome</keyword>
<dbReference type="EMBL" id="KN837876">
    <property type="protein sequence ID" value="KIJ22929.1"/>
    <property type="molecule type" value="Genomic_DNA"/>
</dbReference>
<proteinExistence type="predicted"/>
<evidence type="ECO:0000313" key="2">
    <source>
        <dbReference type="Proteomes" id="UP000054279"/>
    </source>
</evidence>
<protein>
    <submittedName>
        <fullName evidence="1">Uncharacterized protein</fullName>
    </submittedName>
</protein>
<reference evidence="1 2" key="1">
    <citation type="submission" date="2014-06" db="EMBL/GenBank/DDBJ databases">
        <title>Evolutionary Origins and Diversification of the Mycorrhizal Mutualists.</title>
        <authorList>
            <consortium name="DOE Joint Genome Institute"/>
            <consortium name="Mycorrhizal Genomics Consortium"/>
            <person name="Kohler A."/>
            <person name="Kuo A."/>
            <person name="Nagy L.G."/>
            <person name="Floudas D."/>
            <person name="Copeland A."/>
            <person name="Barry K.W."/>
            <person name="Cichocki N."/>
            <person name="Veneault-Fourrey C."/>
            <person name="LaButti K."/>
            <person name="Lindquist E.A."/>
            <person name="Lipzen A."/>
            <person name="Lundell T."/>
            <person name="Morin E."/>
            <person name="Murat C."/>
            <person name="Riley R."/>
            <person name="Ohm R."/>
            <person name="Sun H."/>
            <person name="Tunlid A."/>
            <person name="Henrissat B."/>
            <person name="Grigoriev I.V."/>
            <person name="Hibbett D.S."/>
            <person name="Martin F."/>
        </authorList>
    </citation>
    <scope>NUCLEOTIDE SEQUENCE [LARGE SCALE GENOMIC DNA]</scope>
    <source>
        <strain evidence="1 2">SS14</strain>
    </source>
</reference>
<accession>A0A0C9TM85</accession>
<dbReference type="AlphaFoldDB" id="A0A0C9TM85"/>